<dbReference type="PROSITE" id="PS00018">
    <property type="entry name" value="EF_HAND_1"/>
    <property type="match status" value="1"/>
</dbReference>
<dbReference type="InterPro" id="IPR013121">
    <property type="entry name" value="Fe_red_NAD-bd_6"/>
</dbReference>
<organism evidence="14 15">
    <name type="scientific">Hypsibius exemplaris</name>
    <name type="common">Freshwater tardigrade</name>
    <dbReference type="NCBI Taxonomy" id="2072580"/>
    <lineage>
        <taxon>Eukaryota</taxon>
        <taxon>Metazoa</taxon>
        <taxon>Ecdysozoa</taxon>
        <taxon>Tardigrada</taxon>
        <taxon>Eutardigrada</taxon>
        <taxon>Parachela</taxon>
        <taxon>Hypsibioidea</taxon>
        <taxon>Hypsibiidae</taxon>
        <taxon>Hypsibius</taxon>
    </lineage>
</organism>
<evidence type="ECO:0000256" key="1">
    <source>
        <dbReference type="ARBA" id="ARBA00004141"/>
    </source>
</evidence>
<dbReference type="InterPro" id="IPR017938">
    <property type="entry name" value="Riboflavin_synthase-like_b-brl"/>
</dbReference>
<feature type="domain" description="EF-hand" evidence="12">
    <location>
        <begin position="11"/>
        <end position="46"/>
    </location>
</feature>
<evidence type="ECO:0000256" key="2">
    <source>
        <dbReference type="ARBA" id="ARBA00022630"/>
    </source>
</evidence>
<dbReference type="Pfam" id="PF08030">
    <property type="entry name" value="NAD_binding_6"/>
    <property type="match status" value="1"/>
</dbReference>
<dbReference type="Proteomes" id="UP000192578">
    <property type="component" value="Unassembled WGS sequence"/>
</dbReference>
<evidence type="ECO:0000313" key="14">
    <source>
        <dbReference type="EMBL" id="OWA53364.1"/>
    </source>
</evidence>
<dbReference type="AlphaFoldDB" id="A0A9X6NPE5"/>
<dbReference type="InterPro" id="IPR000778">
    <property type="entry name" value="Cyt_b245_heavy_chain"/>
</dbReference>
<feature type="transmembrane region" description="Helical" evidence="11">
    <location>
        <begin position="125"/>
        <end position="143"/>
    </location>
</feature>
<comment type="caution">
    <text evidence="14">The sequence shown here is derived from an EMBL/GenBank/DDBJ whole genome shotgun (WGS) entry which is preliminary data.</text>
</comment>
<reference evidence="15" key="1">
    <citation type="submission" date="2017-01" db="EMBL/GenBank/DDBJ databases">
        <title>Comparative genomics of anhydrobiosis in the tardigrade Hypsibius dujardini.</title>
        <authorList>
            <person name="Yoshida Y."/>
            <person name="Koutsovoulos G."/>
            <person name="Laetsch D."/>
            <person name="Stevens L."/>
            <person name="Kumar S."/>
            <person name="Horikawa D."/>
            <person name="Ishino K."/>
            <person name="Komine S."/>
            <person name="Tomita M."/>
            <person name="Blaxter M."/>
            <person name="Arakawa K."/>
        </authorList>
    </citation>
    <scope>NUCLEOTIDE SEQUENCE [LARGE SCALE GENOMIC DNA]</scope>
    <source>
        <strain evidence="15">Z151</strain>
    </source>
</reference>
<name>A0A9X6NPE5_HYPEX</name>
<dbReference type="InterPro" id="IPR050369">
    <property type="entry name" value="RBOH/FRE"/>
</dbReference>
<evidence type="ECO:0000259" key="12">
    <source>
        <dbReference type="PROSITE" id="PS50222"/>
    </source>
</evidence>
<feature type="transmembrane region" description="Helical" evidence="11">
    <location>
        <begin position="207"/>
        <end position="231"/>
    </location>
</feature>
<dbReference type="InterPro" id="IPR011992">
    <property type="entry name" value="EF-hand-dom_pair"/>
</dbReference>
<evidence type="ECO:0000313" key="15">
    <source>
        <dbReference type="Proteomes" id="UP000192578"/>
    </source>
</evidence>
<comment type="subcellular location">
    <subcellularLocation>
        <location evidence="1">Membrane</location>
        <topology evidence="1">Multi-pass membrane protein</topology>
    </subcellularLocation>
</comment>
<feature type="transmembrane region" description="Helical" evidence="11">
    <location>
        <begin position="306"/>
        <end position="332"/>
    </location>
</feature>
<dbReference type="GO" id="GO:0006952">
    <property type="term" value="P:defense response"/>
    <property type="evidence" value="ECO:0007669"/>
    <property type="project" value="TreeGrafter"/>
</dbReference>
<dbReference type="SUPFAM" id="SSF47473">
    <property type="entry name" value="EF-hand"/>
    <property type="match status" value="1"/>
</dbReference>
<proteinExistence type="predicted"/>
<feature type="domain" description="FAD-binding FR-type" evidence="13">
    <location>
        <begin position="343"/>
        <end position="481"/>
    </location>
</feature>
<evidence type="ECO:0000256" key="10">
    <source>
        <dbReference type="ARBA" id="ARBA00049908"/>
    </source>
</evidence>
<dbReference type="GO" id="GO:0005509">
    <property type="term" value="F:calcium ion binding"/>
    <property type="evidence" value="ECO:0007669"/>
    <property type="project" value="InterPro"/>
</dbReference>
<dbReference type="GO" id="GO:0016175">
    <property type="term" value="F:superoxide-generating NAD(P)H oxidase activity"/>
    <property type="evidence" value="ECO:0007669"/>
    <property type="project" value="TreeGrafter"/>
</dbReference>
<sequence>MTVSKGESAADVSENISTIFRTWDINGDGMLSREELATSLEEMASKQKFHLSKDKIHAMTDAIFQSVAQELEEGAPPNSTLSQAEWNQLSRKALDRRVSFAVLQLEEKDKSVLGKLLQFLRVYKLQTIWTVLFFTLQVVLFFVRMERYYRELSITKRAFTDLGMVSLCFAQCLQVNIGILLTFPALRWTTGYLRRTWVAKFIPFDSWVSFHIIVGSTSVVVAACHVTLYILNMYRNSFYPFYINSNLTFVRMISVSGLIGTDHLGYTAISGWVQLACLIIIWFFALPPIRTSFLYDVFYWAHKLHYVLWAALIVHTTYFWRYLVFPLSILLLEKAYKYFKVLRWSGETRIIEVNLLPTNVTQLIITRPKSFNYNPGDYVYIKVPCLGVLSWHPFTLSSAPEQKDVIWLHVKASGNWTKELRQHFARHAVLNLDRLQVQLGSNKFTSKYDLELQPIVPTIRHVPNLNVRILLDGPYGASTTALFDTEHAVLIGAGIGVTPFASVLGSVLAQYRQMTNAGKTVPKTDGTTSMAINERKLRLKKLDFIWVSREQENIQWFIDLLVKAVHSQTSGQNELVYGCNYYVTYYSNVS</sequence>
<dbReference type="GO" id="GO:0043020">
    <property type="term" value="C:NADPH oxidase complex"/>
    <property type="evidence" value="ECO:0007669"/>
    <property type="project" value="TreeGrafter"/>
</dbReference>
<evidence type="ECO:0000256" key="5">
    <source>
        <dbReference type="ARBA" id="ARBA00022837"/>
    </source>
</evidence>
<keyword evidence="7 11" id="KW-1133">Transmembrane helix</keyword>
<protein>
    <submittedName>
        <fullName evidence="14">NADPH oxidase 5</fullName>
    </submittedName>
</protein>
<accession>A0A9X6NPE5</accession>
<keyword evidence="6" id="KW-0521">NADP</keyword>
<evidence type="ECO:0000256" key="8">
    <source>
        <dbReference type="ARBA" id="ARBA00023002"/>
    </source>
</evidence>
<dbReference type="PANTHER" id="PTHR11972:SF58">
    <property type="entry name" value="NADPH OXIDASE 5"/>
    <property type="match status" value="1"/>
</dbReference>
<evidence type="ECO:0000256" key="3">
    <source>
        <dbReference type="ARBA" id="ARBA00022692"/>
    </source>
</evidence>
<dbReference type="FunFam" id="2.40.30.10:FF:000056">
    <property type="entry name" value="NADPH oxidase 5"/>
    <property type="match status" value="1"/>
</dbReference>
<dbReference type="GO" id="GO:0042554">
    <property type="term" value="P:superoxide anion generation"/>
    <property type="evidence" value="ECO:0007669"/>
    <property type="project" value="TreeGrafter"/>
</dbReference>
<keyword evidence="3 11" id="KW-0812">Transmembrane</keyword>
<keyword evidence="8" id="KW-0560">Oxidoreductase</keyword>
<keyword evidence="2" id="KW-0285">Flavoprotein</keyword>
<evidence type="ECO:0000256" key="4">
    <source>
        <dbReference type="ARBA" id="ARBA00022827"/>
    </source>
</evidence>
<dbReference type="InterPro" id="IPR017927">
    <property type="entry name" value="FAD-bd_FR_type"/>
</dbReference>
<dbReference type="SUPFAM" id="SSF52343">
    <property type="entry name" value="Ferredoxin reductase-like, C-terminal NADP-linked domain"/>
    <property type="match status" value="1"/>
</dbReference>
<dbReference type="Gene3D" id="1.10.238.10">
    <property type="entry name" value="EF-hand"/>
    <property type="match status" value="1"/>
</dbReference>
<dbReference type="PROSITE" id="PS50222">
    <property type="entry name" value="EF_HAND_2"/>
    <property type="match status" value="1"/>
</dbReference>
<dbReference type="PANTHER" id="PTHR11972">
    <property type="entry name" value="NADPH OXIDASE"/>
    <property type="match status" value="1"/>
</dbReference>
<dbReference type="InterPro" id="IPR002048">
    <property type="entry name" value="EF_hand_dom"/>
</dbReference>
<evidence type="ECO:0000256" key="6">
    <source>
        <dbReference type="ARBA" id="ARBA00022857"/>
    </source>
</evidence>
<dbReference type="InterPro" id="IPR018247">
    <property type="entry name" value="EF_Hand_1_Ca_BS"/>
</dbReference>
<dbReference type="InterPro" id="IPR013130">
    <property type="entry name" value="Fe3_Rdtase_TM_dom"/>
</dbReference>
<evidence type="ECO:0000256" key="7">
    <source>
        <dbReference type="ARBA" id="ARBA00022989"/>
    </source>
</evidence>
<evidence type="ECO:0000256" key="9">
    <source>
        <dbReference type="ARBA" id="ARBA00023136"/>
    </source>
</evidence>
<dbReference type="InterPro" id="IPR013112">
    <property type="entry name" value="FAD-bd_8"/>
</dbReference>
<dbReference type="CDD" id="cd06186">
    <property type="entry name" value="NOX_Duox_like_FAD_NADP"/>
    <property type="match status" value="1"/>
</dbReference>
<dbReference type="Gene3D" id="2.40.30.10">
    <property type="entry name" value="Translation factors"/>
    <property type="match status" value="1"/>
</dbReference>
<keyword evidence="5" id="KW-0106">Calcium</keyword>
<feature type="transmembrane region" description="Helical" evidence="11">
    <location>
        <begin position="163"/>
        <end position="186"/>
    </location>
</feature>
<evidence type="ECO:0000259" key="13">
    <source>
        <dbReference type="PROSITE" id="PS51384"/>
    </source>
</evidence>
<dbReference type="Pfam" id="PF01794">
    <property type="entry name" value="Ferric_reduct"/>
    <property type="match status" value="1"/>
</dbReference>
<evidence type="ECO:0000256" key="11">
    <source>
        <dbReference type="SAM" id="Phobius"/>
    </source>
</evidence>
<dbReference type="PRINTS" id="PR00466">
    <property type="entry name" value="GP91PHOX"/>
</dbReference>
<comment type="catalytic activity">
    <reaction evidence="10">
        <text>NADPH + 2 O2 = 2 superoxide + NADP(+) + H(+)</text>
        <dbReference type="Rhea" id="RHEA:63180"/>
        <dbReference type="ChEBI" id="CHEBI:15378"/>
        <dbReference type="ChEBI" id="CHEBI:15379"/>
        <dbReference type="ChEBI" id="CHEBI:18421"/>
        <dbReference type="ChEBI" id="CHEBI:57783"/>
        <dbReference type="ChEBI" id="CHEBI:58349"/>
    </reaction>
</comment>
<dbReference type="InterPro" id="IPR039261">
    <property type="entry name" value="FNR_nucleotide-bd"/>
</dbReference>
<feature type="transmembrane region" description="Helical" evidence="11">
    <location>
        <begin position="237"/>
        <end position="259"/>
    </location>
</feature>
<keyword evidence="4" id="KW-0274">FAD</keyword>
<dbReference type="EMBL" id="MTYJ01000316">
    <property type="protein sequence ID" value="OWA53364.1"/>
    <property type="molecule type" value="Genomic_DNA"/>
</dbReference>
<dbReference type="OrthoDB" id="167398at2759"/>
<dbReference type="Pfam" id="PF08022">
    <property type="entry name" value="FAD_binding_8"/>
    <property type="match status" value="1"/>
</dbReference>
<dbReference type="Gene3D" id="3.40.50.80">
    <property type="entry name" value="Nucleotide-binding domain of ferredoxin-NADP reductase (FNR) module"/>
    <property type="match status" value="1"/>
</dbReference>
<feature type="transmembrane region" description="Helical" evidence="11">
    <location>
        <begin position="266"/>
        <end position="286"/>
    </location>
</feature>
<keyword evidence="15" id="KW-1185">Reference proteome</keyword>
<keyword evidence="9 11" id="KW-0472">Membrane</keyword>
<gene>
    <name evidence="14" type="ORF">BV898_17797</name>
</gene>
<dbReference type="SUPFAM" id="SSF63380">
    <property type="entry name" value="Riboflavin synthase domain-like"/>
    <property type="match status" value="1"/>
</dbReference>
<dbReference type="PROSITE" id="PS51384">
    <property type="entry name" value="FAD_FR"/>
    <property type="match status" value="1"/>
</dbReference>